<dbReference type="PROSITE" id="PS50043">
    <property type="entry name" value="HTH_LUXR_2"/>
    <property type="match status" value="1"/>
</dbReference>
<keyword evidence="7" id="KW-1185">Reference proteome</keyword>
<dbReference type="Gene3D" id="3.40.50.2300">
    <property type="match status" value="1"/>
</dbReference>
<evidence type="ECO:0000256" key="4">
    <source>
        <dbReference type="SAM" id="MobiDB-lite"/>
    </source>
</evidence>
<dbReference type="CDD" id="cd06170">
    <property type="entry name" value="LuxR_C_like"/>
    <property type="match status" value="1"/>
</dbReference>
<dbReference type="Proteomes" id="UP001596409">
    <property type="component" value="Unassembled WGS sequence"/>
</dbReference>
<dbReference type="PANTHER" id="PTHR44688:SF16">
    <property type="entry name" value="DNA-BINDING TRANSCRIPTIONAL ACTIVATOR DEVR_DOSR"/>
    <property type="match status" value="1"/>
</dbReference>
<dbReference type="InterPro" id="IPR000792">
    <property type="entry name" value="Tscrpt_reg_LuxR_C"/>
</dbReference>
<evidence type="ECO:0000313" key="6">
    <source>
        <dbReference type="EMBL" id="MFC7016175.1"/>
    </source>
</evidence>
<feature type="compositionally biased region" description="Pro residues" evidence="4">
    <location>
        <begin position="134"/>
        <end position="146"/>
    </location>
</feature>
<evidence type="ECO:0000313" key="7">
    <source>
        <dbReference type="Proteomes" id="UP001596409"/>
    </source>
</evidence>
<protein>
    <submittedName>
        <fullName evidence="6">LuxR C-terminal-related transcriptional regulator</fullName>
    </submittedName>
</protein>
<comment type="caution">
    <text evidence="6">The sequence shown here is derived from an EMBL/GenBank/DDBJ whole genome shotgun (WGS) entry which is preliminary data.</text>
</comment>
<keyword evidence="3" id="KW-0804">Transcription</keyword>
<dbReference type="SMART" id="SM00421">
    <property type="entry name" value="HTH_LUXR"/>
    <property type="match status" value="1"/>
</dbReference>
<proteinExistence type="predicted"/>
<evidence type="ECO:0000256" key="3">
    <source>
        <dbReference type="ARBA" id="ARBA00023163"/>
    </source>
</evidence>
<dbReference type="InterPro" id="IPR016032">
    <property type="entry name" value="Sig_transdc_resp-reg_C-effctor"/>
</dbReference>
<dbReference type="EMBL" id="JBHSYM010000075">
    <property type="protein sequence ID" value="MFC7016175.1"/>
    <property type="molecule type" value="Genomic_DNA"/>
</dbReference>
<keyword evidence="2" id="KW-0238">DNA-binding</keyword>
<dbReference type="Pfam" id="PF00196">
    <property type="entry name" value="GerE"/>
    <property type="match status" value="1"/>
</dbReference>
<feature type="domain" description="HTH luxR-type" evidence="5">
    <location>
        <begin position="141"/>
        <end position="206"/>
    </location>
</feature>
<accession>A0ABW2EBW0</accession>
<dbReference type="RefSeq" id="WP_189879045.1">
    <property type="nucleotide sequence ID" value="NZ_BMWA01000031.1"/>
</dbReference>
<dbReference type="PANTHER" id="PTHR44688">
    <property type="entry name" value="DNA-BINDING TRANSCRIPTIONAL ACTIVATOR DEVR_DOSR"/>
    <property type="match status" value="1"/>
</dbReference>
<evidence type="ECO:0000259" key="5">
    <source>
        <dbReference type="PROSITE" id="PS50043"/>
    </source>
</evidence>
<gene>
    <name evidence="6" type="ORF">ACFQMH_31685</name>
</gene>
<sequence length="208" mass="22126">MPDHTAGPARVADPAPAVVVEADDPLVLDGTTAFMRSGGRVRVLPRERTAEADVAVVITGDTTPRTLAVLHRVSKETGGRARIVLVADCITEAQVRQAVTYGMTGFLVRPRSSFSHIVNAAVDSARGEPAPLTTGPPGPGESPDPVPLALREAEVLRLLAEGKDVIEIAGELCYSERLIKSVIHTVVKRFGVRNRTHAVAYAIRMGIL</sequence>
<organism evidence="6 7">
    <name type="scientific">Streptomyces viridiviolaceus</name>
    <dbReference type="NCBI Taxonomy" id="68282"/>
    <lineage>
        <taxon>Bacteria</taxon>
        <taxon>Bacillati</taxon>
        <taxon>Actinomycetota</taxon>
        <taxon>Actinomycetes</taxon>
        <taxon>Kitasatosporales</taxon>
        <taxon>Streptomycetaceae</taxon>
        <taxon>Streptomyces</taxon>
    </lineage>
</organism>
<name>A0ABW2EBW0_9ACTN</name>
<feature type="region of interest" description="Disordered" evidence="4">
    <location>
        <begin position="125"/>
        <end position="146"/>
    </location>
</feature>
<reference evidence="7" key="1">
    <citation type="journal article" date="2019" name="Int. J. Syst. Evol. Microbiol.">
        <title>The Global Catalogue of Microorganisms (GCM) 10K type strain sequencing project: providing services to taxonomists for standard genome sequencing and annotation.</title>
        <authorList>
            <consortium name="The Broad Institute Genomics Platform"/>
            <consortium name="The Broad Institute Genome Sequencing Center for Infectious Disease"/>
            <person name="Wu L."/>
            <person name="Ma J."/>
        </authorList>
    </citation>
    <scope>NUCLEOTIDE SEQUENCE [LARGE SCALE GENOMIC DNA]</scope>
    <source>
        <strain evidence="7">JCM 4855</strain>
    </source>
</reference>
<evidence type="ECO:0000256" key="2">
    <source>
        <dbReference type="ARBA" id="ARBA00023125"/>
    </source>
</evidence>
<evidence type="ECO:0000256" key="1">
    <source>
        <dbReference type="ARBA" id="ARBA00023015"/>
    </source>
</evidence>
<dbReference type="SUPFAM" id="SSF46894">
    <property type="entry name" value="C-terminal effector domain of the bipartite response regulators"/>
    <property type="match status" value="1"/>
</dbReference>
<keyword evidence="1" id="KW-0805">Transcription regulation</keyword>